<feature type="transmembrane region" description="Helical" evidence="9">
    <location>
        <begin position="246"/>
        <end position="266"/>
    </location>
</feature>
<evidence type="ECO:0000256" key="4">
    <source>
        <dbReference type="ARBA" id="ARBA00022692"/>
    </source>
</evidence>
<dbReference type="Gene3D" id="1.10.357.20">
    <property type="entry name" value="SLC41 divalent cation transporters, integral membrane domain"/>
    <property type="match status" value="1"/>
</dbReference>
<name>A0A2M6WIH9_9BACT</name>
<feature type="domain" description="CBS" evidence="10">
    <location>
        <begin position="21"/>
        <end position="84"/>
    </location>
</feature>
<dbReference type="InterPro" id="IPR000644">
    <property type="entry name" value="CBS_dom"/>
</dbReference>
<dbReference type="SUPFAM" id="SSF161093">
    <property type="entry name" value="MgtE membrane domain-like"/>
    <property type="match status" value="1"/>
</dbReference>
<dbReference type="SUPFAM" id="SSF54631">
    <property type="entry name" value="CBS-domain pair"/>
    <property type="match status" value="1"/>
</dbReference>
<feature type="transmembrane region" description="Helical" evidence="9">
    <location>
        <begin position="201"/>
        <end position="225"/>
    </location>
</feature>
<evidence type="ECO:0000256" key="8">
    <source>
        <dbReference type="PROSITE-ProRule" id="PRU00703"/>
    </source>
</evidence>
<feature type="transmembrane region" description="Helical" evidence="9">
    <location>
        <begin position="317"/>
        <end position="337"/>
    </location>
</feature>
<evidence type="ECO:0000313" key="12">
    <source>
        <dbReference type="Proteomes" id="UP000228635"/>
    </source>
</evidence>
<keyword evidence="4 9" id="KW-0812">Transmembrane</keyword>
<comment type="caution">
    <text evidence="11">The sequence shown here is derived from an EMBL/GenBank/DDBJ whole genome shotgun (WGS) entry which is preliminary data.</text>
</comment>
<accession>A0A2M6WIH9</accession>
<dbReference type="InterPro" id="IPR046342">
    <property type="entry name" value="CBS_dom_sf"/>
</dbReference>
<dbReference type="GO" id="GO:0015095">
    <property type="term" value="F:magnesium ion transmembrane transporter activity"/>
    <property type="evidence" value="ECO:0007669"/>
    <property type="project" value="InterPro"/>
</dbReference>
<gene>
    <name evidence="11" type="ORF">COU08_01215</name>
</gene>
<dbReference type="Proteomes" id="UP000228635">
    <property type="component" value="Unassembled WGS sequence"/>
</dbReference>
<evidence type="ECO:0000313" key="11">
    <source>
        <dbReference type="EMBL" id="PIT92598.1"/>
    </source>
</evidence>
<dbReference type="InterPro" id="IPR006667">
    <property type="entry name" value="SLC41_membr_dom"/>
</dbReference>
<feature type="transmembrane region" description="Helical" evidence="9">
    <location>
        <begin position="172"/>
        <end position="189"/>
    </location>
</feature>
<protein>
    <recommendedName>
        <fullName evidence="10">CBS domain-containing protein</fullName>
    </recommendedName>
</protein>
<dbReference type="SMART" id="SM00116">
    <property type="entry name" value="CBS"/>
    <property type="match status" value="2"/>
</dbReference>
<evidence type="ECO:0000256" key="3">
    <source>
        <dbReference type="ARBA" id="ARBA00022448"/>
    </source>
</evidence>
<evidence type="ECO:0000256" key="6">
    <source>
        <dbReference type="ARBA" id="ARBA00022989"/>
    </source>
</evidence>
<keyword evidence="7 9" id="KW-0472">Membrane</keyword>
<evidence type="ECO:0000256" key="5">
    <source>
        <dbReference type="ARBA" id="ARBA00022842"/>
    </source>
</evidence>
<keyword evidence="6 9" id="KW-1133">Transmembrane helix</keyword>
<evidence type="ECO:0000256" key="1">
    <source>
        <dbReference type="ARBA" id="ARBA00004141"/>
    </source>
</evidence>
<keyword evidence="5" id="KW-0460">Magnesium</keyword>
<feature type="domain" description="CBS" evidence="10">
    <location>
        <begin position="85"/>
        <end position="143"/>
    </location>
</feature>
<dbReference type="EMBL" id="PFBA01000013">
    <property type="protein sequence ID" value="PIT92598.1"/>
    <property type="molecule type" value="Genomic_DNA"/>
</dbReference>
<dbReference type="InterPro" id="IPR036739">
    <property type="entry name" value="SLC41_membr_dom_sf"/>
</dbReference>
<dbReference type="GO" id="GO:0016020">
    <property type="term" value="C:membrane"/>
    <property type="evidence" value="ECO:0007669"/>
    <property type="project" value="UniProtKB-SubCell"/>
</dbReference>
<keyword evidence="8" id="KW-0129">CBS domain</keyword>
<dbReference type="PANTHER" id="PTHR43773">
    <property type="entry name" value="MAGNESIUM TRANSPORTER MGTE"/>
    <property type="match status" value="1"/>
</dbReference>
<dbReference type="Gene3D" id="3.10.580.10">
    <property type="entry name" value="CBS-domain"/>
    <property type="match status" value="1"/>
</dbReference>
<dbReference type="Pfam" id="PF01769">
    <property type="entry name" value="MgtE"/>
    <property type="match status" value="1"/>
</dbReference>
<feature type="transmembrane region" description="Helical" evidence="9">
    <location>
        <begin position="272"/>
        <end position="297"/>
    </location>
</feature>
<evidence type="ECO:0000256" key="9">
    <source>
        <dbReference type="SAM" id="Phobius"/>
    </source>
</evidence>
<evidence type="ECO:0000256" key="7">
    <source>
        <dbReference type="ARBA" id="ARBA00023136"/>
    </source>
</evidence>
<keyword evidence="3" id="KW-0813">Transport</keyword>
<reference evidence="12" key="1">
    <citation type="submission" date="2017-09" db="EMBL/GenBank/DDBJ databases">
        <title>Depth-based differentiation of microbial function through sediment-hosted aquifers and enrichment of novel symbionts in the deep terrestrial subsurface.</title>
        <authorList>
            <person name="Probst A.J."/>
            <person name="Ladd B."/>
            <person name="Jarett J.K."/>
            <person name="Geller-Mcgrath D.E."/>
            <person name="Sieber C.M.K."/>
            <person name="Emerson J.B."/>
            <person name="Anantharaman K."/>
            <person name="Thomas B.C."/>
            <person name="Malmstrom R."/>
            <person name="Stieglmeier M."/>
            <person name="Klingl A."/>
            <person name="Woyke T."/>
            <person name="Ryan C.M."/>
            <person name="Banfield J.F."/>
        </authorList>
    </citation>
    <scope>NUCLEOTIDE SEQUENCE [LARGE SCALE GENOMIC DNA]</scope>
</reference>
<evidence type="ECO:0000256" key="2">
    <source>
        <dbReference type="ARBA" id="ARBA00009749"/>
    </source>
</evidence>
<comment type="subcellular location">
    <subcellularLocation>
        <location evidence="1">Membrane</location>
        <topology evidence="1">Multi-pass membrane protein</topology>
    </subcellularLocation>
</comment>
<organism evidence="11 12">
    <name type="scientific">Candidatus Harrisonbacteria bacterium CG10_big_fil_rev_8_21_14_0_10_42_17</name>
    <dbReference type="NCBI Taxonomy" id="1974584"/>
    <lineage>
        <taxon>Bacteria</taxon>
        <taxon>Candidatus Harrisoniibacteriota</taxon>
    </lineage>
</organism>
<dbReference type="PROSITE" id="PS51371">
    <property type="entry name" value="CBS"/>
    <property type="match status" value="2"/>
</dbReference>
<dbReference type="Pfam" id="PF00571">
    <property type="entry name" value="CBS"/>
    <property type="match status" value="2"/>
</dbReference>
<proteinExistence type="inferred from homology"/>
<dbReference type="InterPro" id="IPR006669">
    <property type="entry name" value="MgtE_transporter"/>
</dbReference>
<evidence type="ECO:0000259" key="10">
    <source>
        <dbReference type="PROSITE" id="PS51371"/>
    </source>
</evidence>
<dbReference type="AlphaFoldDB" id="A0A2M6WIH9"/>
<dbReference type="CDD" id="cd04606">
    <property type="entry name" value="CBS_pair_Mg_transporter"/>
    <property type="match status" value="1"/>
</dbReference>
<comment type="similarity">
    <text evidence="2">Belongs to the SLC41A transporter family.</text>
</comment>
<dbReference type="PANTHER" id="PTHR43773:SF1">
    <property type="entry name" value="MAGNESIUM TRANSPORTER MGTE"/>
    <property type="match status" value="1"/>
</dbReference>
<sequence length="338" mass="37422">MRNQEGGNDPKKIGVSIRMFMVSEVPLVGMNATISDVQELLESKKSNFESISYIYVIDEEKRLKGVLSIKELFRLPKKLKVRQVMKRKIISVRPSTDQERVALLAIEHNLKAIPVVDKRGYFQGVYPAHVILNILDQENIEDMLRFAGIHSFTDPARSIMNASAGILIRKRIPWLIIGLVGGLIAALVVSKFQQALETEILLAAFIPAIAYIADAIGTQTQTIFIRTLSINHALKIKIYLWRELKVGMGLALLLSLLAGVSISVLWSIKLGIIIGSSFFATSIVAVAVAIIMPLVFFRLKIDPAIASGPFATVIRDIMSLLIYFGIATYALHAWGVIL</sequence>